<dbReference type="SMART" id="SM00503">
    <property type="entry name" value="SynN"/>
    <property type="match status" value="1"/>
</dbReference>
<dbReference type="GO" id="GO:0005484">
    <property type="term" value="F:SNAP receptor activity"/>
    <property type="evidence" value="ECO:0007669"/>
    <property type="project" value="InterPro"/>
</dbReference>
<evidence type="ECO:0000256" key="4">
    <source>
        <dbReference type="ARBA" id="ARBA00022448"/>
    </source>
</evidence>
<evidence type="ECO:0000256" key="7">
    <source>
        <dbReference type="ARBA" id="ARBA00023054"/>
    </source>
</evidence>
<dbReference type="GO" id="GO:0006887">
    <property type="term" value="P:exocytosis"/>
    <property type="evidence" value="ECO:0007669"/>
    <property type="project" value="TreeGrafter"/>
</dbReference>
<feature type="domain" description="T-SNARE coiled-coil homology" evidence="11">
    <location>
        <begin position="195"/>
        <end position="257"/>
    </location>
</feature>
<dbReference type="Pfam" id="PF00804">
    <property type="entry name" value="Syntaxin"/>
    <property type="match status" value="1"/>
</dbReference>
<name>A0A6V4S2E4_9EUKA</name>
<dbReference type="GO" id="GO:0006886">
    <property type="term" value="P:intracellular protein transport"/>
    <property type="evidence" value="ECO:0007669"/>
    <property type="project" value="InterPro"/>
</dbReference>
<evidence type="ECO:0000259" key="11">
    <source>
        <dbReference type="PROSITE" id="PS50192"/>
    </source>
</evidence>
<dbReference type="InterPro" id="IPR010989">
    <property type="entry name" value="SNARE"/>
</dbReference>
<dbReference type="GO" id="GO:0012505">
    <property type="term" value="C:endomembrane system"/>
    <property type="evidence" value="ECO:0007669"/>
    <property type="project" value="UniProtKB-SubCell"/>
</dbReference>
<dbReference type="PANTHER" id="PTHR19957">
    <property type="entry name" value="SYNTAXIN"/>
    <property type="match status" value="1"/>
</dbReference>
<dbReference type="InterPro" id="IPR006011">
    <property type="entry name" value="Syntaxin_N"/>
</dbReference>
<evidence type="ECO:0000256" key="1">
    <source>
        <dbReference type="ARBA" id="ARBA00004184"/>
    </source>
</evidence>
<dbReference type="PANTHER" id="PTHR19957:SF307">
    <property type="entry name" value="PROTEIN SSO1-RELATED"/>
    <property type="match status" value="1"/>
</dbReference>
<evidence type="ECO:0000313" key="12">
    <source>
        <dbReference type="EMBL" id="CAE2228895.1"/>
    </source>
</evidence>
<dbReference type="Gene3D" id="1.20.5.110">
    <property type="match status" value="1"/>
</dbReference>
<dbReference type="SUPFAM" id="SSF47661">
    <property type="entry name" value="t-snare proteins"/>
    <property type="match status" value="1"/>
</dbReference>
<keyword evidence="6 10" id="KW-1133">Transmembrane helix</keyword>
<gene>
    <name evidence="12" type="ORF">CPOL0286_LOCUS10818</name>
</gene>
<dbReference type="CDD" id="cd00179">
    <property type="entry name" value="SynN"/>
    <property type="match status" value="1"/>
</dbReference>
<evidence type="ECO:0000256" key="5">
    <source>
        <dbReference type="ARBA" id="ARBA00022692"/>
    </source>
</evidence>
<dbReference type="GO" id="GO:0000149">
    <property type="term" value="F:SNARE binding"/>
    <property type="evidence" value="ECO:0007669"/>
    <property type="project" value="TreeGrafter"/>
</dbReference>
<evidence type="ECO:0000256" key="8">
    <source>
        <dbReference type="ARBA" id="ARBA00023136"/>
    </source>
</evidence>
<evidence type="ECO:0000256" key="10">
    <source>
        <dbReference type="SAM" id="Phobius"/>
    </source>
</evidence>
<comment type="similarity">
    <text evidence="3 9">Belongs to the syntaxin family.</text>
</comment>
<dbReference type="GO" id="GO:0031201">
    <property type="term" value="C:SNARE complex"/>
    <property type="evidence" value="ECO:0007669"/>
    <property type="project" value="TreeGrafter"/>
</dbReference>
<accession>A0A6V4S2E4</accession>
<dbReference type="AlphaFoldDB" id="A0A6V4S2E4"/>
<dbReference type="PROSITE" id="PS50192">
    <property type="entry name" value="T_SNARE"/>
    <property type="match status" value="1"/>
</dbReference>
<protein>
    <recommendedName>
        <fullName evidence="11">t-SNARE coiled-coil homology domain-containing protein</fullName>
    </recommendedName>
</protein>
<dbReference type="EMBL" id="HBKO01023902">
    <property type="protein sequence ID" value="CAE2228895.1"/>
    <property type="molecule type" value="Transcribed_RNA"/>
</dbReference>
<dbReference type="PROSITE" id="PS00914">
    <property type="entry name" value="SYNTAXIN"/>
    <property type="match status" value="1"/>
</dbReference>
<evidence type="ECO:0000256" key="2">
    <source>
        <dbReference type="ARBA" id="ARBA00004211"/>
    </source>
</evidence>
<dbReference type="SMART" id="SM00397">
    <property type="entry name" value="t_SNARE"/>
    <property type="match status" value="1"/>
</dbReference>
<dbReference type="Pfam" id="PF05739">
    <property type="entry name" value="SNARE"/>
    <property type="match status" value="1"/>
</dbReference>
<dbReference type="InterPro" id="IPR006012">
    <property type="entry name" value="Syntaxin/epimorphin_CS"/>
</dbReference>
<sequence length="301" mass="34110">MLDRLGELRGPTVPDVEIGLPVGGDTAFMQSFFDEVQEIKKIMSTIRYNIRQIEQNHGECLTAISAEQSKESSMRLEGLMKETNGAASQVRNKLKTLDLENKDFARRNEGASEARIRSNMHGTLTRKFVDLMAEYQEIQTKYKNKYRERGERQYRVVNPNATREEIDAALAGDQQEIFTQHILQGPGHAQARNALADIQERHRDITRLETSIQELHQLFLDMSVLVESQGELLDQIEYTVSQSVNYTGKAVDELRSANKYQKKVRKKMCCVICIGLVVMVVLLSTILPNLNGDGESDDSTN</sequence>
<dbReference type="GO" id="GO:0005886">
    <property type="term" value="C:plasma membrane"/>
    <property type="evidence" value="ECO:0007669"/>
    <property type="project" value="TreeGrafter"/>
</dbReference>
<dbReference type="GO" id="GO:0006906">
    <property type="term" value="P:vesicle fusion"/>
    <property type="evidence" value="ECO:0007669"/>
    <property type="project" value="TreeGrafter"/>
</dbReference>
<keyword evidence="8 10" id="KW-0472">Membrane</keyword>
<comment type="subcellular location">
    <subcellularLocation>
        <location evidence="1">Endomembrane system</location>
        <topology evidence="1">Peripheral membrane protein</topology>
    </subcellularLocation>
    <subcellularLocation>
        <location evidence="2">Membrane</location>
        <topology evidence="2">Single-pass type IV membrane protein</topology>
    </subcellularLocation>
</comment>
<evidence type="ECO:0000256" key="3">
    <source>
        <dbReference type="ARBA" id="ARBA00009063"/>
    </source>
</evidence>
<organism evidence="12">
    <name type="scientific">Prymnesium polylepis</name>
    <dbReference type="NCBI Taxonomy" id="72548"/>
    <lineage>
        <taxon>Eukaryota</taxon>
        <taxon>Haptista</taxon>
        <taxon>Haptophyta</taxon>
        <taxon>Prymnesiophyceae</taxon>
        <taxon>Prymnesiales</taxon>
        <taxon>Prymnesiaceae</taxon>
        <taxon>Prymnesium</taxon>
    </lineage>
</organism>
<evidence type="ECO:0000256" key="6">
    <source>
        <dbReference type="ARBA" id="ARBA00022989"/>
    </source>
</evidence>
<keyword evidence="7" id="KW-0175">Coiled coil</keyword>
<dbReference type="FunFam" id="1.20.5.110:FF:000022">
    <property type="entry name" value="Syntaxin 19"/>
    <property type="match status" value="1"/>
</dbReference>
<proteinExistence type="inferred from homology"/>
<dbReference type="InterPro" id="IPR000727">
    <property type="entry name" value="T_SNARE_dom"/>
</dbReference>
<dbReference type="InterPro" id="IPR045242">
    <property type="entry name" value="Syntaxin"/>
</dbReference>
<dbReference type="FunFam" id="1.20.58.70:FF:000011">
    <property type="entry name" value="Syntaxin 4"/>
    <property type="match status" value="1"/>
</dbReference>
<dbReference type="CDD" id="cd15848">
    <property type="entry name" value="SNARE_syntaxin1-like"/>
    <property type="match status" value="1"/>
</dbReference>
<evidence type="ECO:0000256" key="9">
    <source>
        <dbReference type="RuleBase" id="RU003858"/>
    </source>
</evidence>
<reference evidence="12" key="1">
    <citation type="submission" date="2021-01" db="EMBL/GenBank/DDBJ databases">
        <authorList>
            <person name="Corre E."/>
            <person name="Pelletier E."/>
            <person name="Niang G."/>
            <person name="Scheremetjew M."/>
            <person name="Finn R."/>
            <person name="Kale V."/>
            <person name="Holt S."/>
            <person name="Cochrane G."/>
            <person name="Meng A."/>
            <person name="Brown T."/>
            <person name="Cohen L."/>
        </authorList>
    </citation>
    <scope>NUCLEOTIDE SEQUENCE</scope>
    <source>
        <strain evidence="12">UIO037</strain>
    </source>
</reference>
<dbReference type="Gene3D" id="1.20.58.70">
    <property type="match status" value="1"/>
</dbReference>
<keyword evidence="5 10" id="KW-0812">Transmembrane</keyword>
<feature type="transmembrane region" description="Helical" evidence="10">
    <location>
        <begin position="268"/>
        <end position="287"/>
    </location>
</feature>
<dbReference type="GO" id="GO:0048278">
    <property type="term" value="P:vesicle docking"/>
    <property type="evidence" value="ECO:0007669"/>
    <property type="project" value="TreeGrafter"/>
</dbReference>
<keyword evidence="4" id="KW-0813">Transport</keyword>